<dbReference type="PANTHER" id="PTHR16631:SF14">
    <property type="entry name" value="FAMILY 17 GLUCOSIDASE SCW10-RELATED"/>
    <property type="match status" value="1"/>
</dbReference>
<keyword evidence="8" id="KW-0325">Glycoprotein</keyword>
<keyword evidence="7" id="KW-0378">Hydrolase</keyword>
<protein>
    <submittedName>
        <fullName evidence="15">Uncharacterized protein</fullName>
    </submittedName>
</protein>
<dbReference type="InterPro" id="IPR050732">
    <property type="entry name" value="Beta-glucan_modifiers"/>
</dbReference>
<evidence type="ECO:0000256" key="12">
    <source>
        <dbReference type="RuleBase" id="RU004335"/>
    </source>
</evidence>
<dbReference type="Proteomes" id="UP000187013">
    <property type="component" value="Unassembled WGS sequence"/>
</dbReference>
<dbReference type="GO" id="GO:0000747">
    <property type="term" value="P:conjugation with cellular fusion"/>
    <property type="evidence" value="ECO:0007669"/>
    <property type="project" value="UniProtKB-ARBA"/>
</dbReference>
<name>A0A1Q3ADP0_ZYGRO</name>
<evidence type="ECO:0000256" key="9">
    <source>
        <dbReference type="ARBA" id="ARBA00023295"/>
    </source>
</evidence>
<keyword evidence="4" id="KW-0964">Secreted</keyword>
<evidence type="ECO:0000256" key="8">
    <source>
        <dbReference type="ARBA" id="ARBA00023180"/>
    </source>
</evidence>
<dbReference type="GO" id="GO:0009986">
    <property type="term" value="C:cell surface"/>
    <property type="evidence" value="ECO:0007669"/>
    <property type="project" value="TreeGrafter"/>
</dbReference>
<gene>
    <name evidence="15" type="ORF">ZYGR_0AK03000</name>
</gene>
<dbReference type="Pfam" id="PF00332">
    <property type="entry name" value="Glyco_hydro_17"/>
    <property type="match status" value="1"/>
</dbReference>
<feature type="compositionally biased region" description="Low complexity" evidence="13">
    <location>
        <begin position="90"/>
        <end position="143"/>
    </location>
</feature>
<feature type="chain" id="PRO_5012320610" evidence="14">
    <location>
        <begin position="20"/>
        <end position="412"/>
    </location>
</feature>
<dbReference type="AlphaFoldDB" id="A0A1Q3ADP0"/>
<comment type="function">
    <text evidence="11">Glucanases possibly play a role in cell expansion during growth, in cell-cell fusion during mating, and in spore release during sporulation.</text>
</comment>
<evidence type="ECO:0000256" key="6">
    <source>
        <dbReference type="ARBA" id="ARBA00022729"/>
    </source>
</evidence>
<dbReference type="PANTHER" id="PTHR16631">
    <property type="entry name" value="GLUCAN 1,3-BETA-GLUCOSIDASE"/>
    <property type="match status" value="1"/>
</dbReference>
<comment type="subcellular location">
    <subcellularLocation>
        <location evidence="1">Secreted</location>
        <location evidence="1">Cell wall</location>
    </subcellularLocation>
</comment>
<keyword evidence="5" id="KW-0165">Cleavage on pair of basic residues</keyword>
<dbReference type="GO" id="GO:0005975">
    <property type="term" value="P:carbohydrate metabolic process"/>
    <property type="evidence" value="ECO:0007669"/>
    <property type="project" value="InterPro"/>
</dbReference>
<proteinExistence type="inferred from homology"/>
<evidence type="ECO:0000256" key="11">
    <source>
        <dbReference type="ARBA" id="ARBA00056660"/>
    </source>
</evidence>
<evidence type="ECO:0000313" key="16">
    <source>
        <dbReference type="Proteomes" id="UP000187013"/>
    </source>
</evidence>
<evidence type="ECO:0000256" key="3">
    <source>
        <dbReference type="ARBA" id="ARBA00022512"/>
    </source>
</evidence>
<dbReference type="GO" id="GO:0042973">
    <property type="term" value="F:glucan endo-1,3-beta-D-glucosidase activity"/>
    <property type="evidence" value="ECO:0007669"/>
    <property type="project" value="TreeGrafter"/>
</dbReference>
<dbReference type="GO" id="GO:0005576">
    <property type="term" value="C:extracellular region"/>
    <property type="evidence" value="ECO:0007669"/>
    <property type="project" value="TreeGrafter"/>
</dbReference>
<comment type="caution">
    <text evidence="15">The sequence shown here is derived from an EMBL/GenBank/DDBJ whole genome shotgun (WGS) entry which is preliminary data.</text>
</comment>
<sequence>MRLTNLIATTSMIAGAAFAAPAAAPGEGHQHHKDRRALVTNTIMEKVTVAITGAQGPTTLTQPVSGSSVTPITPSDSYSRAAPLPTGVEANAGSGSSAAPSSSGSSAPSSSAAPSSASGSSSSSSSQAPSSASSSSSAPSASSTGGGSGTSGNAGSSGFKGITYTPYNSDGSCKSSSQVKSDLEQLSGYPVLRLYGTDCDQVANVFQGKSDSQKVFLGIYYVDQISQSVQTISDAVEKYGSWDDVVTISVGNELVNGGQAVPSQVGKYIDEGRSQLKSAGYNGDVVSVDTFIAVINNPELCKYSDYMAVNAHAFFDKATPAEKAGSWLLQQIQRVYEACNGEKKVIVVESGWPSQGQTYGSAVPSKSNQKAAIEDIAKVCGDDTYAFTAFNDMWKPDGEYGVEKWFGIESSD</sequence>
<accession>A0A1Q3ADP0</accession>
<evidence type="ECO:0000256" key="13">
    <source>
        <dbReference type="SAM" id="MobiDB-lite"/>
    </source>
</evidence>
<evidence type="ECO:0000256" key="4">
    <source>
        <dbReference type="ARBA" id="ARBA00022525"/>
    </source>
</evidence>
<dbReference type="FunFam" id="3.20.20.80:FF:000111">
    <property type="entry name" value="Soluble cell wall protein"/>
    <property type="match status" value="1"/>
</dbReference>
<dbReference type="GO" id="GO:0009277">
    <property type="term" value="C:fungal-type cell wall"/>
    <property type="evidence" value="ECO:0007669"/>
    <property type="project" value="TreeGrafter"/>
</dbReference>
<evidence type="ECO:0000256" key="5">
    <source>
        <dbReference type="ARBA" id="ARBA00022685"/>
    </source>
</evidence>
<evidence type="ECO:0000256" key="2">
    <source>
        <dbReference type="ARBA" id="ARBA00008773"/>
    </source>
</evidence>
<organism evidence="15 16">
    <name type="scientific">Zygosaccharomyces rouxii</name>
    <dbReference type="NCBI Taxonomy" id="4956"/>
    <lineage>
        <taxon>Eukaryota</taxon>
        <taxon>Fungi</taxon>
        <taxon>Dikarya</taxon>
        <taxon>Ascomycota</taxon>
        <taxon>Saccharomycotina</taxon>
        <taxon>Saccharomycetes</taxon>
        <taxon>Saccharomycetales</taxon>
        <taxon>Saccharomycetaceae</taxon>
        <taxon>Zygosaccharomyces</taxon>
    </lineage>
</organism>
<dbReference type="OrthoDB" id="941679at2759"/>
<evidence type="ECO:0000256" key="10">
    <source>
        <dbReference type="ARBA" id="ARBA00023316"/>
    </source>
</evidence>
<dbReference type="GO" id="GO:0071555">
    <property type="term" value="P:cell wall organization"/>
    <property type="evidence" value="ECO:0007669"/>
    <property type="project" value="UniProtKB-KW"/>
</dbReference>
<evidence type="ECO:0000256" key="1">
    <source>
        <dbReference type="ARBA" id="ARBA00004191"/>
    </source>
</evidence>
<feature type="signal peptide" evidence="14">
    <location>
        <begin position="1"/>
        <end position="19"/>
    </location>
</feature>
<keyword evidence="10" id="KW-0961">Cell wall biogenesis/degradation</keyword>
<comment type="similarity">
    <text evidence="2 12">Belongs to the glycosyl hydrolase 17 family.</text>
</comment>
<dbReference type="EMBL" id="BDGX01000037">
    <property type="protein sequence ID" value="GAV53798.1"/>
    <property type="molecule type" value="Genomic_DNA"/>
</dbReference>
<feature type="compositionally biased region" description="Polar residues" evidence="13">
    <location>
        <begin position="55"/>
        <end position="78"/>
    </location>
</feature>
<dbReference type="SUPFAM" id="SSF51445">
    <property type="entry name" value="(Trans)glycosidases"/>
    <property type="match status" value="1"/>
</dbReference>
<keyword evidence="6 14" id="KW-0732">Signal</keyword>
<keyword evidence="9" id="KW-0326">Glycosidase</keyword>
<dbReference type="InterPro" id="IPR017853">
    <property type="entry name" value="GH"/>
</dbReference>
<dbReference type="InterPro" id="IPR000490">
    <property type="entry name" value="Glyco_hydro_17"/>
</dbReference>
<evidence type="ECO:0000256" key="14">
    <source>
        <dbReference type="SAM" id="SignalP"/>
    </source>
</evidence>
<keyword evidence="3" id="KW-0134">Cell wall</keyword>
<dbReference type="Gene3D" id="3.20.20.80">
    <property type="entry name" value="Glycosidases"/>
    <property type="match status" value="1"/>
</dbReference>
<evidence type="ECO:0000313" key="15">
    <source>
        <dbReference type="EMBL" id="GAV53798.1"/>
    </source>
</evidence>
<feature type="region of interest" description="Disordered" evidence="13">
    <location>
        <begin position="54"/>
        <end position="156"/>
    </location>
</feature>
<reference evidence="15 16" key="1">
    <citation type="submission" date="2016-08" db="EMBL/GenBank/DDBJ databases">
        <title>Draft genome sequence of allopolyploid Zygosaccharomyces rouxii.</title>
        <authorList>
            <person name="Watanabe J."/>
            <person name="Uehara K."/>
            <person name="Mogi Y."/>
            <person name="Tsukioka Y."/>
        </authorList>
    </citation>
    <scope>NUCLEOTIDE SEQUENCE [LARGE SCALE GENOMIC DNA]</scope>
    <source>
        <strain evidence="15 16">NBRC 110957</strain>
    </source>
</reference>
<evidence type="ECO:0000256" key="7">
    <source>
        <dbReference type="ARBA" id="ARBA00022801"/>
    </source>
</evidence>